<evidence type="ECO:0000313" key="2">
    <source>
        <dbReference type="EMBL" id="SHE79700.1"/>
    </source>
</evidence>
<protein>
    <submittedName>
        <fullName evidence="2">Uncharacterized protein</fullName>
    </submittedName>
</protein>
<keyword evidence="1" id="KW-0472">Membrane</keyword>
<dbReference type="Proteomes" id="UP000184368">
    <property type="component" value="Unassembled WGS sequence"/>
</dbReference>
<evidence type="ECO:0000256" key="1">
    <source>
        <dbReference type="SAM" id="Phobius"/>
    </source>
</evidence>
<gene>
    <name evidence="2" type="ORF">SAMN05444008_1035</name>
</gene>
<proteinExistence type="predicted"/>
<name>A0A1M4WEW4_9BACT</name>
<sequence length="1291" mass="145677">MAFSFSSKRLRITALIILVMLALAGILHFWFSRNAARYLESVVSDQSGGKLQLEAKGFSYNLFTGFIEVRKGSLRSLDSSSNPATYNIRLDKLTLHIQSFWPLLLEHRLLLDSVEVNSPEITIYRWRKDPDLLRSRDQVSLPSELGRLYQSLLDALDGLQLKRIIIRNAGMVLNDRINPNLPPVRLRHVDFDLQYPGGQRRTDGRKTFAQNARLHIPAQSLNLPDGKHRLSFKRVELEQFGQRLQLDSCTIATVGGKTGQSQFVFYFKKLLLSGMDFDALYRLNTIKADSVFCTSPMFRLVVQKDSVRAKVRTKAMPQQSFRNLLSDMGASLDLGFIGVRDAGFQLNFNGNKKRTISNTRHDDFSLRGLHINADSIQPFSVAAFDMMVRGYELYNEDSSTRFRFDSIQFKNDRIVLRQFAAETLPGRNNLHNERRYTIPYFELQDLNWYALIFEDRLQARNAYMVNPDIYFRALKFKRPRNRQSLFEILETAGDLLSLEEVHVRNGNLHLVPNSRTDIRLNGASLVLRTPSLLQARSTTGIKNSVRQLQFTSGTIVQPNAAIQLQDVRYQEQEGLLAGSLHINNKNLDATLQQVALADALVDREANSIALKGLRWQKGSLRMQLVPAAPNNNNDPGTISLEGLQGANTSLLLTRGDKRISVLVHKLSADRIQQGGGKPVQVAGLALQTGALNIHLGPQQIAAQSLHYRQDGAFKLDQVSLKKQTDGDTLNLQTASVSGIALLESLLRQQWRMEQVTVEHPQLVWRKRLSAGQPPAPKDRKTTPLHIGSVVILRPSADLSLYKKDSASYLRVQSIANGRIELRNFSTESTNLSLEKLLLQTGPVVYQTHDGRNLGTEKGSLHLEVSQLKRGLVDGKPRWSGTVDSILLQQPTSIALGKKGAKLNIASASAGNLLIPQTENSLQELWQYPKLWLRTGTGTYRDSTSVMYWERAHYDALNNTLSLDSFNIQPAVTREYFIATHPYQADYITFQSGQVQLTGFDRTRFEQEQFLGAKKVTVQRPVITLYRDKRPPFKGGVNKPLPTNKLQQIAMHLQIGQVQLLDGIVVYTELNPRTNEEGIITLTNLNATIENIRNRNITQNDSLYIAMEALLLDSAKVSMQLRESYADTLAGFVMQLKMRPTSLSFLNPVVAPLSSVNIVSGTVDSLYLNALGREHLALGEMHLFYRDLKVKLVQFGESKTPKVLLAVASFLANNLVIRTNNKGRKSLMYVERLRDRSVFNYLVKMTMSGIVSGVGVKSNKRILKQYKKDLERLELPHFRNEQRIEALVKEKE</sequence>
<reference evidence="2 3" key="1">
    <citation type="submission" date="2016-11" db="EMBL/GenBank/DDBJ databases">
        <authorList>
            <person name="Jaros S."/>
            <person name="Januszkiewicz K."/>
            <person name="Wedrychowicz H."/>
        </authorList>
    </citation>
    <scope>NUCLEOTIDE SEQUENCE [LARGE SCALE GENOMIC DNA]</scope>
    <source>
        <strain evidence="2 3">DSM 26897</strain>
    </source>
</reference>
<dbReference type="STRING" id="1302690.BUE76_07370"/>
<dbReference type="OrthoDB" id="610933at2"/>
<evidence type="ECO:0000313" key="3">
    <source>
        <dbReference type="Proteomes" id="UP000184368"/>
    </source>
</evidence>
<keyword evidence="3" id="KW-1185">Reference proteome</keyword>
<organism evidence="2 3">
    <name type="scientific">Cnuella takakiae</name>
    <dbReference type="NCBI Taxonomy" id="1302690"/>
    <lineage>
        <taxon>Bacteria</taxon>
        <taxon>Pseudomonadati</taxon>
        <taxon>Bacteroidota</taxon>
        <taxon>Chitinophagia</taxon>
        <taxon>Chitinophagales</taxon>
        <taxon>Chitinophagaceae</taxon>
        <taxon>Cnuella</taxon>
    </lineage>
</organism>
<keyword evidence="1" id="KW-1133">Transmembrane helix</keyword>
<accession>A0A1M4WEW4</accession>
<feature type="transmembrane region" description="Helical" evidence="1">
    <location>
        <begin position="12"/>
        <end position="31"/>
    </location>
</feature>
<dbReference type="RefSeq" id="WP_143157208.1">
    <property type="nucleotide sequence ID" value="NZ_FQUO01000003.1"/>
</dbReference>
<keyword evidence="1" id="KW-0812">Transmembrane</keyword>
<dbReference type="EMBL" id="FQUO01000003">
    <property type="protein sequence ID" value="SHE79700.1"/>
    <property type="molecule type" value="Genomic_DNA"/>
</dbReference>